<sequence length="71" mass="8194">MNILLYTIINNAFNLLQMLIMVRVVLSWVPHNPYNQLIQLLYQVTEPILRPIRETLPVQSGGIDFSPIVAF</sequence>
<proteinExistence type="predicted"/>
<dbReference type="EMBL" id="UINC01007172">
    <property type="protein sequence ID" value="SVA31816.1"/>
    <property type="molecule type" value="Genomic_DNA"/>
</dbReference>
<protein>
    <recommendedName>
        <fullName evidence="2">YggT family protein</fullName>
    </recommendedName>
</protein>
<evidence type="ECO:0008006" key="2">
    <source>
        <dbReference type="Google" id="ProtNLM"/>
    </source>
</evidence>
<feature type="non-terminal residue" evidence="1">
    <location>
        <position position="71"/>
    </location>
</feature>
<dbReference type="Pfam" id="PF02325">
    <property type="entry name" value="CCB3_YggT"/>
    <property type="match status" value="1"/>
</dbReference>
<dbReference type="InterPro" id="IPR003425">
    <property type="entry name" value="CCB3/YggT"/>
</dbReference>
<evidence type="ECO:0000313" key="1">
    <source>
        <dbReference type="EMBL" id="SVA31816.1"/>
    </source>
</evidence>
<organism evidence="1">
    <name type="scientific">marine metagenome</name>
    <dbReference type="NCBI Taxonomy" id="408172"/>
    <lineage>
        <taxon>unclassified sequences</taxon>
        <taxon>metagenomes</taxon>
        <taxon>ecological metagenomes</taxon>
    </lineage>
</organism>
<name>A0A381UUK6_9ZZZZ</name>
<dbReference type="PANTHER" id="PTHR33219:SF14">
    <property type="entry name" value="PROTEIN COFACTOR ASSEMBLY OF COMPLEX C SUBUNIT B CCB3, CHLOROPLASTIC-RELATED"/>
    <property type="match status" value="1"/>
</dbReference>
<gene>
    <name evidence="1" type="ORF">METZ01_LOCUS84670</name>
</gene>
<dbReference type="GO" id="GO:0016020">
    <property type="term" value="C:membrane"/>
    <property type="evidence" value="ECO:0007669"/>
    <property type="project" value="InterPro"/>
</dbReference>
<reference evidence="1" key="1">
    <citation type="submission" date="2018-05" db="EMBL/GenBank/DDBJ databases">
        <authorList>
            <person name="Lanie J.A."/>
            <person name="Ng W.-L."/>
            <person name="Kazmierczak K.M."/>
            <person name="Andrzejewski T.M."/>
            <person name="Davidsen T.M."/>
            <person name="Wayne K.J."/>
            <person name="Tettelin H."/>
            <person name="Glass J.I."/>
            <person name="Rusch D."/>
            <person name="Podicherti R."/>
            <person name="Tsui H.-C.T."/>
            <person name="Winkler M.E."/>
        </authorList>
    </citation>
    <scope>NUCLEOTIDE SEQUENCE</scope>
</reference>
<accession>A0A381UUK6</accession>
<dbReference type="PANTHER" id="PTHR33219">
    <property type="entry name" value="YLMG HOMOLOG PROTEIN 2, CHLOROPLASTIC"/>
    <property type="match status" value="1"/>
</dbReference>
<dbReference type="AlphaFoldDB" id="A0A381UUK6"/>